<reference evidence="1 2" key="1">
    <citation type="submission" date="2016-03" db="EMBL/GenBank/DDBJ databases">
        <title>Genome sequence of Pontibacter sp. nov., of the family cytophagaceae, isolated from marine sediment of the Yellow Sea, China.</title>
        <authorList>
            <person name="Zhang G."/>
            <person name="Zhang R."/>
        </authorList>
    </citation>
    <scope>NUCLEOTIDE SEQUENCE [LARGE SCALE GENOMIC DNA]</scope>
    <source>
        <strain evidence="1 2">S10-8</strain>
    </source>
</reference>
<protein>
    <recommendedName>
        <fullName evidence="3">G-D-S-L family lipolytic protein</fullName>
    </recommendedName>
</protein>
<name>A0A1Q5PFB9_9BACT</name>
<dbReference type="InterPro" id="IPR036514">
    <property type="entry name" value="SGNH_hydro_sf"/>
</dbReference>
<dbReference type="EMBL" id="LVWA01000004">
    <property type="protein sequence ID" value="OKL40938.1"/>
    <property type="molecule type" value="Genomic_DNA"/>
</dbReference>
<dbReference type="STRING" id="1797110.A3841_13960"/>
<dbReference type="Proteomes" id="UP000186551">
    <property type="component" value="Unassembled WGS sequence"/>
</dbReference>
<organism evidence="1 2">
    <name type="scientific">Pontibacter flavimaris</name>
    <dbReference type="NCBI Taxonomy" id="1797110"/>
    <lineage>
        <taxon>Bacteria</taxon>
        <taxon>Pseudomonadati</taxon>
        <taxon>Bacteroidota</taxon>
        <taxon>Cytophagia</taxon>
        <taxon>Cytophagales</taxon>
        <taxon>Hymenobacteraceae</taxon>
        <taxon>Pontibacter</taxon>
    </lineage>
</organism>
<dbReference type="GO" id="GO:0016788">
    <property type="term" value="F:hydrolase activity, acting on ester bonds"/>
    <property type="evidence" value="ECO:0007669"/>
    <property type="project" value="UniProtKB-ARBA"/>
</dbReference>
<keyword evidence="2" id="KW-1185">Reference proteome</keyword>
<dbReference type="AlphaFoldDB" id="A0A1Q5PFB9"/>
<dbReference type="SUPFAM" id="SSF52266">
    <property type="entry name" value="SGNH hydrolase"/>
    <property type="match status" value="1"/>
</dbReference>
<accession>A0A1Q5PFB9</accession>
<comment type="caution">
    <text evidence="1">The sequence shown here is derived from an EMBL/GenBank/DDBJ whole genome shotgun (WGS) entry which is preliminary data.</text>
</comment>
<evidence type="ECO:0000313" key="1">
    <source>
        <dbReference type="EMBL" id="OKL40938.1"/>
    </source>
</evidence>
<evidence type="ECO:0008006" key="3">
    <source>
        <dbReference type="Google" id="ProtNLM"/>
    </source>
</evidence>
<sequence>MLALFAGVLLTSCDPEIDGTAPSKGDINLEKYVAVGNSLTAGYQDRGLYREAQLNSYPAILAQQFKLVGGGEFTQPLFEESQASGSGYLTFADFINGRPVIKPVPGAAVREGTTLPGGPALTKYTQPVQNLGVPGISVLTSAMKEYGAINPYYERLLEPAEVGTKPYFQEVAESNPTFFTMWLGNNDVLGYATDGGAPASPLSNLTDPAMFGNIYKNMVATLTANDAKGVLITIPNVTAVPFFTTVPYNALALTRQGQADSLNAAYGSGALGITFKVGPNPLVVSDPSVPARVRQIKSTEYVLLTALDSIAARGYGSKKPLPDKFFLDETEVKEIMEHTVAFNDIIRATAKDKGLAMWDANAFFESIKGGFKLDEVTYAPVFVTGNLFSLDGIHPTPRGYAIVANELIKTINSTYKANVPTVDVTQYRAIQFPGK</sequence>
<evidence type="ECO:0000313" key="2">
    <source>
        <dbReference type="Proteomes" id="UP000186551"/>
    </source>
</evidence>
<dbReference type="Gene3D" id="3.40.50.1110">
    <property type="entry name" value="SGNH hydrolase"/>
    <property type="match status" value="2"/>
</dbReference>
<proteinExistence type="predicted"/>
<gene>
    <name evidence="1" type="ORF">A3841_13960</name>
</gene>